<dbReference type="eggNOG" id="COG2931">
    <property type="taxonomic scope" value="Bacteria"/>
</dbReference>
<name>Q0B9N0_BURCM</name>
<dbReference type="KEGG" id="bam:Bamb_3589"/>
<accession>Q0B9N0</accession>
<organism evidence="1 2">
    <name type="scientific">Burkholderia ambifaria (strain ATCC BAA-244 / DSM 16087 / CCUG 44356 / LMG 19182 / AMMD)</name>
    <name type="common">Burkholderia cepacia (strain AMMD)</name>
    <dbReference type="NCBI Taxonomy" id="339670"/>
    <lineage>
        <taxon>Bacteria</taxon>
        <taxon>Pseudomonadati</taxon>
        <taxon>Pseudomonadota</taxon>
        <taxon>Betaproteobacteria</taxon>
        <taxon>Burkholderiales</taxon>
        <taxon>Burkholderiaceae</taxon>
        <taxon>Burkholderia</taxon>
        <taxon>Burkholderia cepacia complex</taxon>
    </lineage>
</organism>
<gene>
    <name evidence="1" type="ordered locus">Bamb_3589</name>
</gene>
<dbReference type="Gene3D" id="3.90.930.1">
    <property type="match status" value="6"/>
</dbReference>
<dbReference type="AlphaFoldDB" id="Q0B9N0"/>
<dbReference type="Proteomes" id="UP000000662">
    <property type="component" value="Chromosome 2"/>
</dbReference>
<dbReference type="PATRIC" id="fig|339670.21.peg.3819"/>
<proteinExistence type="predicted"/>
<reference evidence="1" key="1">
    <citation type="submission" date="2006-08" db="EMBL/GenBank/DDBJ databases">
        <title>Complete sequence of Chromosome 2 of Burkholderia cepacia AMMD.</title>
        <authorList>
            <consortium name="US DOE Joint Genome Institute"/>
            <person name="Copeland A."/>
            <person name="Lucas S."/>
            <person name="Lapidus A."/>
            <person name="Barry K."/>
            <person name="Detter J.C."/>
            <person name="Glavina del Rio T."/>
            <person name="Hammon N."/>
            <person name="Israni S."/>
            <person name="Pitluck S."/>
            <person name="Bruce D."/>
            <person name="Chain P."/>
            <person name="Malfatti S."/>
            <person name="Shin M."/>
            <person name="Vergez L."/>
            <person name="Schmutz J."/>
            <person name="Larimer F."/>
            <person name="Land M."/>
            <person name="Hauser L."/>
            <person name="Kyrpides N."/>
            <person name="Kim E."/>
            <person name="Parke J."/>
            <person name="Coenye T."/>
            <person name="Konstantinidis K."/>
            <person name="Ramette A."/>
            <person name="Tiedje J."/>
            <person name="Richardson P."/>
        </authorList>
    </citation>
    <scope>NUCLEOTIDE SEQUENCE</scope>
    <source>
        <strain evidence="1">AMMD</strain>
    </source>
</reference>
<evidence type="ECO:0000313" key="2">
    <source>
        <dbReference type="Proteomes" id="UP000000662"/>
    </source>
</evidence>
<keyword evidence="2" id="KW-1185">Reference proteome</keyword>
<evidence type="ECO:0000313" key="1">
    <source>
        <dbReference type="EMBL" id="ABI89143.1"/>
    </source>
</evidence>
<sequence length="943" mass="103245">MYNAIIIAAEKSPFLAGELNAFGRDPDWEFVKGEANKGIFTDSSKKKIAFDPTWSESATLFATTLAHELGHALLPGGTGGSLALNPDQAVANGLSNEGVALLSEYIVAIQLGLTGGAAGHMHSDQSDSRLTLQLNQLAQSVGIDVKSVTWGSAAAHALADSDSALVDAAGKYYGTVHPSPALQLTYSQFYADWWIIQHSGMDPNLVDWQKVQADMIKYTNFTLDGQPVFTIDTKGIPLLDGGWAVVNGEISLKGVVTKTLFNADGKIQEQAKYDYTGFKFQNMLFGGDGKATHRYDFKLDNSYTKYDFAADGSQTASLYGTTGQMIEYAKFNANGFKTLDIFYGADGNATQQYNFNLDKSYTKYDFNANGSQTATLYGVNGKITEYAKFNADGFKTLDIFYGANGKAVQQYNFNLDKSYTKYDFAADGSQTASLYGTTGQMTEYAKFNANGFKTLDIFYGANGKATQQYNFNLDKSYTKYDFAADGSQTATLYGTTGQLTEYAKFNADGFKTLDIFYGANGKAVQQYNFNLDKSYTKYDFAADGSQTATLYGTTGQITEYAKFNANGNKTLDIFYGADGKATQQYNFNLDKSYTKYDFAADGSQTATLYGTTGQLTEYAKFNANGFKTLDIFYGADGKATQQYNFNLDKSYTKYDFAADGSQTATLYGAAGQVTEYAKFNANGNKTLDIFYGADGKATQQYNFNLDKSYTKYDFNADGSQTATFFGVNGQVSEYAKFNAAGVKTQDIVFGADGKATKQIDFNIDGSYASHVFNSDGSQFAALFGTNGQMTEYATFNAGGFKTQDIFYSNGRATHRYDFALDKSFIAHVFDGSDEMVALFGVNHIVYDYYKYSYGKLFERDIFDGLGRQIEADRFSTSTGKLTGFSKFTYNSDGTYNAKSYDSSGHLTASSNYTGDGHLIQNNTIYIPGSSGFPSAQLWWGFQI</sequence>
<protein>
    <submittedName>
        <fullName evidence="1">Uncharacterized protein</fullName>
    </submittedName>
</protein>
<dbReference type="EMBL" id="CP000441">
    <property type="protein sequence ID" value="ABI89143.1"/>
    <property type="molecule type" value="Genomic_DNA"/>
</dbReference>